<dbReference type="AlphaFoldDB" id="A0A1F5NX11"/>
<proteinExistence type="predicted"/>
<dbReference type="Pfam" id="PF08922">
    <property type="entry name" value="DUF1905"/>
    <property type="match status" value="1"/>
</dbReference>
<reference evidence="1 2" key="1">
    <citation type="journal article" date="2016" name="Nat. Commun.">
        <title>Thousands of microbial genomes shed light on interconnected biogeochemical processes in an aquifer system.</title>
        <authorList>
            <person name="Anantharaman K."/>
            <person name="Brown C.T."/>
            <person name="Hug L.A."/>
            <person name="Sharon I."/>
            <person name="Castelle C.J."/>
            <person name="Probst A.J."/>
            <person name="Thomas B.C."/>
            <person name="Singh A."/>
            <person name="Wilkins M.J."/>
            <person name="Karaoz U."/>
            <person name="Brodie E.L."/>
            <person name="Williams K.H."/>
            <person name="Hubbard S.S."/>
            <person name="Banfield J.F."/>
        </authorList>
    </citation>
    <scope>NUCLEOTIDE SEQUENCE [LARGE SCALE GENOMIC DNA]</scope>
</reference>
<accession>A0A1F5NX11</accession>
<dbReference type="SUPFAM" id="SSF141694">
    <property type="entry name" value="AF2212/PG0164-like"/>
    <property type="match status" value="1"/>
</dbReference>
<dbReference type="InterPro" id="IPR015018">
    <property type="entry name" value="DUF1905"/>
</dbReference>
<dbReference type="InterPro" id="IPR037079">
    <property type="entry name" value="AF2212/PG0164-like_sf"/>
</dbReference>
<gene>
    <name evidence="1" type="ORF">A2720_03295</name>
</gene>
<protein>
    <recommendedName>
        <fullName evidence="3">DUF1905 domain-containing protein</fullName>
    </recommendedName>
</protein>
<organism evidence="1 2">
    <name type="scientific">Candidatus Doudnabacteria bacterium RIFCSPHIGHO2_01_FULL_46_24</name>
    <dbReference type="NCBI Taxonomy" id="1817825"/>
    <lineage>
        <taxon>Bacteria</taxon>
        <taxon>Candidatus Doudnaibacteriota</taxon>
    </lineage>
</organism>
<evidence type="ECO:0008006" key="3">
    <source>
        <dbReference type="Google" id="ProtNLM"/>
    </source>
</evidence>
<sequence length="100" mass="11419">MIQTIYKLKAKVWLYPGVAPWHMVTLPKNQSDKIKQLFGDMHRGWSSLPVMVIIGKTTWKTSIFFDKKAGAYILPLKAEVRKKENISNGQAINFSIELSP</sequence>
<name>A0A1F5NX11_9BACT</name>
<comment type="caution">
    <text evidence="1">The sequence shown here is derived from an EMBL/GenBank/DDBJ whole genome shotgun (WGS) entry which is preliminary data.</text>
</comment>
<dbReference type="EMBL" id="MFEL01000003">
    <property type="protein sequence ID" value="OGE81860.1"/>
    <property type="molecule type" value="Genomic_DNA"/>
</dbReference>
<dbReference type="Gene3D" id="2.40.30.100">
    <property type="entry name" value="AF2212/PG0164-like"/>
    <property type="match status" value="1"/>
</dbReference>
<dbReference type="STRING" id="1817825.A2720_03295"/>
<evidence type="ECO:0000313" key="1">
    <source>
        <dbReference type="EMBL" id="OGE81860.1"/>
    </source>
</evidence>
<evidence type="ECO:0000313" key="2">
    <source>
        <dbReference type="Proteomes" id="UP000178892"/>
    </source>
</evidence>
<dbReference type="Proteomes" id="UP000178892">
    <property type="component" value="Unassembled WGS sequence"/>
</dbReference>